<dbReference type="EMBL" id="JAADJU010000008">
    <property type="protein sequence ID" value="NMP28268.1"/>
    <property type="molecule type" value="Genomic_DNA"/>
</dbReference>
<proteinExistence type="predicted"/>
<feature type="chain" id="PRO_5032675889" description="Lipoprotein" evidence="1">
    <location>
        <begin position="21"/>
        <end position="131"/>
    </location>
</feature>
<reference evidence="2 3" key="1">
    <citation type="submission" date="2020-01" db="EMBL/GenBank/DDBJ databases">
        <authorList>
            <person name="Lee S.D."/>
        </authorList>
    </citation>
    <scope>NUCLEOTIDE SEQUENCE [LARGE SCALE GENOMIC DNA]</scope>
    <source>
        <strain evidence="2 3">SAP-1</strain>
    </source>
</reference>
<dbReference type="Proteomes" id="UP000585363">
    <property type="component" value="Unassembled WGS sequence"/>
</dbReference>
<evidence type="ECO:0000313" key="3">
    <source>
        <dbReference type="Proteomes" id="UP000585363"/>
    </source>
</evidence>
<sequence length="131" mass="14068">MLKMLIVLFLLGLSACTLHAEFSPQSNKLHNATVGIPYNEKINIIGGAVTSLDSAGRKRFVGDITPVDSGLYLQYCNNSPANNCVQIKGVPVKPGLVKIRVHGGLYGTNFSVGSEFDKTYTIIIKKPDGTS</sequence>
<name>A0A848MIK1_9GAMM</name>
<gene>
    <name evidence="2" type="ORF">GW590_15505</name>
</gene>
<evidence type="ECO:0008006" key="4">
    <source>
        <dbReference type="Google" id="ProtNLM"/>
    </source>
</evidence>
<reference evidence="2 3" key="2">
    <citation type="submission" date="2020-06" db="EMBL/GenBank/DDBJ databases">
        <title>Polyphasic characterization of a Rahnella strain isolated from tree sap.</title>
        <authorList>
            <person name="Kim I.S."/>
        </authorList>
    </citation>
    <scope>NUCLEOTIDE SEQUENCE [LARGE SCALE GENOMIC DNA]</scope>
    <source>
        <strain evidence="2 3">SAP-1</strain>
    </source>
</reference>
<evidence type="ECO:0000313" key="2">
    <source>
        <dbReference type="EMBL" id="NMP28268.1"/>
    </source>
</evidence>
<protein>
    <recommendedName>
        <fullName evidence="4">Lipoprotein</fullName>
    </recommendedName>
</protein>
<feature type="signal peptide" evidence="1">
    <location>
        <begin position="1"/>
        <end position="20"/>
    </location>
</feature>
<dbReference type="PROSITE" id="PS51257">
    <property type="entry name" value="PROKAR_LIPOPROTEIN"/>
    <property type="match status" value="1"/>
</dbReference>
<accession>A0A848MIK1</accession>
<organism evidence="2 3">
    <name type="scientific">Rouxiella aceris</name>
    <dbReference type="NCBI Taxonomy" id="2703884"/>
    <lineage>
        <taxon>Bacteria</taxon>
        <taxon>Pseudomonadati</taxon>
        <taxon>Pseudomonadota</taxon>
        <taxon>Gammaproteobacteria</taxon>
        <taxon>Enterobacterales</taxon>
        <taxon>Yersiniaceae</taxon>
        <taxon>Rouxiella</taxon>
    </lineage>
</organism>
<keyword evidence="3" id="KW-1185">Reference proteome</keyword>
<comment type="caution">
    <text evidence="2">The sequence shown here is derived from an EMBL/GenBank/DDBJ whole genome shotgun (WGS) entry which is preliminary data.</text>
</comment>
<dbReference type="AlphaFoldDB" id="A0A848MIK1"/>
<dbReference type="RefSeq" id="WP_169403975.1">
    <property type="nucleotide sequence ID" value="NZ_JAADJU010000008.1"/>
</dbReference>
<keyword evidence="1" id="KW-0732">Signal</keyword>
<evidence type="ECO:0000256" key="1">
    <source>
        <dbReference type="SAM" id="SignalP"/>
    </source>
</evidence>